<dbReference type="EMBL" id="BMMU01000005">
    <property type="protein sequence ID" value="GGJ25921.1"/>
    <property type="molecule type" value="Genomic_DNA"/>
</dbReference>
<reference evidence="2" key="1">
    <citation type="journal article" date="2014" name="Int. J. Syst. Evol. Microbiol.">
        <title>Complete genome sequence of Corynebacterium casei LMG S-19264T (=DSM 44701T), isolated from a smear-ripened cheese.</title>
        <authorList>
            <consortium name="US DOE Joint Genome Institute (JGI-PGF)"/>
            <person name="Walter F."/>
            <person name="Albersmeier A."/>
            <person name="Kalinowski J."/>
            <person name="Ruckert C."/>
        </authorList>
    </citation>
    <scope>NUCLEOTIDE SEQUENCE</scope>
    <source>
        <strain evidence="2">CGMCC 4.7272</strain>
    </source>
</reference>
<dbReference type="Proteomes" id="UP000625682">
    <property type="component" value="Unassembled WGS sequence"/>
</dbReference>
<dbReference type="AlphaFoldDB" id="A0A917KT79"/>
<gene>
    <name evidence="2" type="ORF">GCM10012282_23080</name>
</gene>
<accession>A0A917KT79</accession>
<evidence type="ECO:0008006" key="4">
    <source>
        <dbReference type="Google" id="ProtNLM"/>
    </source>
</evidence>
<feature type="region of interest" description="Disordered" evidence="1">
    <location>
        <begin position="1"/>
        <end position="20"/>
    </location>
</feature>
<protein>
    <recommendedName>
        <fullName evidence="4">MarR family transcriptional regulator</fullName>
    </recommendedName>
</protein>
<organism evidence="2 3">
    <name type="scientific">Streptomyces lacrimifluminis</name>
    <dbReference type="NCBI Taxonomy" id="1500077"/>
    <lineage>
        <taxon>Bacteria</taxon>
        <taxon>Bacillati</taxon>
        <taxon>Actinomycetota</taxon>
        <taxon>Actinomycetes</taxon>
        <taxon>Kitasatosporales</taxon>
        <taxon>Streptomycetaceae</taxon>
        <taxon>Streptomyces</taxon>
    </lineage>
</organism>
<proteinExistence type="predicted"/>
<reference evidence="2" key="2">
    <citation type="submission" date="2020-09" db="EMBL/GenBank/DDBJ databases">
        <authorList>
            <person name="Sun Q."/>
            <person name="Zhou Y."/>
        </authorList>
    </citation>
    <scope>NUCLEOTIDE SEQUENCE</scope>
    <source>
        <strain evidence="2">CGMCC 4.7272</strain>
    </source>
</reference>
<dbReference type="RefSeq" id="WP_229695153.1">
    <property type="nucleotide sequence ID" value="NZ_BAABER010000002.1"/>
</dbReference>
<name>A0A917KT79_9ACTN</name>
<evidence type="ECO:0000313" key="3">
    <source>
        <dbReference type="Proteomes" id="UP000625682"/>
    </source>
</evidence>
<comment type="caution">
    <text evidence="2">The sequence shown here is derived from an EMBL/GenBank/DDBJ whole genome shotgun (WGS) entry which is preliminary data.</text>
</comment>
<evidence type="ECO:0000256" key="1">
    <source>
        <dbReference type="SAM" id="MobiDB-lite"/>
    </source>
</evidence>
<feature type="region of interest" description="Disordered" evidence="1">
    <location>
        <begin position="301"/>
        <end position="353"/>
    </location>
</feature>
<evidence type="ECO:0000313" key="2">
    <source>
        <dbReference type="EMBL" id="GGJ25921.1"/>
    </source>
</evidence>
<keyword evidence="3" id="KW-1185">Reference proteome</keyword>
<sequence length="353" mass="37232">MSVIRDSVSTSAPDPESVYTRASPDSLGRIGYDLLLNALAECGREEFTGALRAAGSPGGTFHLRRGLVVGAESPGAPGPEALLLRSRRISGEEWAELVREAGGARWPGAELIRHGYAGAAQLRVVCMMALRDAVFAVVAGRVDACERDPRAEPLAPVPVGEGPIRLLQDANRKLAALAALPHPVRPNRERPSPGSAPVAVSDGRLTPVQQELLDQADGRRTARDLAFRTGRGVYTVTVEVARMLGAGLLECAEGAAPLPVVRVPEEGLRQRRPPAPPPPPPPPYVDPAVVTALAAVLASDAQALPRRASPPRAPAPALPRREPGASGITESLAPEKRGTSWKGFFRMRNGTAK</sequence>